<gene>
    <name evidence="2" type="ORF">COV40_03100</name>
</gene>
<dbReference type="PANTHER" id="PTHR34819:SF4">
    <property type="entry name" value="LARGE CYSTEINE-RICH PERIPLASMIC PROTEIN OMCB"/>
    <property type="match status" value="1"/>
</dbReference>
<dbReference type="InterPro" id="IPR001434">
    <property type="entry name" value="OmcB-like_DUF11"/>
</dbReference>
<organism evidence="2 3">
    <name type="scientific">Candidatus Berkelbacteria bacterium CG11_big_fil_rev_8_21_14_0_20_42_15</name>
    <dbReference type="NCBI Taxonomy" id="1974517"/>
    <lineage>
        <taxon>Bacteria</taxon>
        <taxon>Candidatus Berkelbacteria</taxon>
    </lineage>
</organism>
<dbReference type="Gene3D" id="2.60.40.740">
    <property type="match status" value="1"/>
</dbReference>
<name>A0A2H0PY83_9BACT</name>
<evidence type="ECO:0000313" key="3">
    <source>
        <dbReference type="Proteomes" id="UP000231154"/>
    </source>
</evidence>
<proteinExistence type="predicted"/>
<dbReference type="PANTHER" id="PTHR34819">
    <property type="entry name" value="LARGE CYSTEINE-RICH PERIPLASMIC PROTEIN OMCB"/>
    <property type="match status" value="1"/>
</dbReference>
<sequence>MNIRKMFSKVGEKVRGFFTNKKKILATVAVCATVVAGVTGLQTNKIANATGTPRFNFLPGDAEMLRAAKVTDSNWADPINANIGNRVAFLLYYHNGMVDTVAHNTRVRVDLPIDQSTQLKATSYLWSDETAYITDTVVDGQIVGLSGGTINVPTNARIQYVSGSTKLFANGSTTGVAIADGITTNSGVNIGDINGCWQYAGYVTFLADIYGESNLVMDKKVAHPGESQWHDEITANPGDSAAYLLGIRNDGNITAGQISVKDILPQYMTYEAGTTYYTLHGDPHQLPNTLFTTGVNLPDLEPGQDNAIFVSYRATVNMSIPAGSWELINTAKVFQAGVEKDQDQAKVIVTAARGMVIDKKVSNGTSWVEENTANLGDEIAYRIIIRNTGNIYANSVRVRDVLPVYVSYIPGSTKVDGTVVADHIITQNGLLIGNMAPGAQKVITLRGKIYGCPPVGGYTLTNTGYVWATSVTAVSDIATTIVNVTAPIAPTN</sequence>
<comment type="caution">
    <text evidence="2">The sequence shown here is derived from an EMBL/GenBank/DDBJ whole genome shotgun (WGS) entry which is preliminary data.</text>
</comment>
<evidence type="ECO:0000313" key="2">
    <source>
        <dbReference type="EMBL" id="PIR27022.1"/>
    </source>
</evidence>
<dbReference type="EMBL" id="PCXF01000094">
    <property type="protein sequence ID" value="PIR27022.1"/>
    <property type="molecule type" value="Genomic_DNA"/>
</dbReference>
<dbReference type="InterPro" id="IPR051172">
    <property type="entry name" value="Chlamydia_OmcB"/>
</dbReference>
<protein>
    <recommendedName>
        <fullName evidence="1">DUF11 domain-containing protein</fullName>
    </recommendedName>
</protein>
<dbReference type="Pfam" id="PF01345">
    <property type="entry name" value="DUF11"/>
    <property type="match status" value="2"/>
</dbReference>
<feature type="domain" description="DUF11" evidence="1">
    <location>
        <begin position="231"/>
        <end position="343"/>
    </location>
</feature>
<dbReference type="AlphaFoldDB" id="A0A2H0PY83"/>
<feature type="domain" description="DUF11" evidence="1">
    <location>
        <begin position="368"/>
        <end position="469"/>
    </location>
</feature>
<dbReference type="InterPro" id="IPR047589">
    <property type="entry name" value="DUF11_rpt"/>
</dbReference>
<evidence type="ECO:0000259" key="1">
    <source>
        <dbReference type="Pfam" id="PF01345"/>
    </source>
</evidence>
<dbReference type="Proteomes" id="UP000231154">
    <property type="component" value="Unassembled WGS sequence"/>
</dbReference>
<reference evidence="2 3" key="1">
    <citation type="submission" date="2017-09" db="EMBL/GenBank/DDBJ databases">
        <title>Depth-based differentiation of microbial function through sediment-hosted aquifers and enrichment of novel symbionts in the deep terrestrial subsurface.</title>
        <authorList>
            <person name="Probst A.J."/>
            <person name="Ladd B."/>
            <person name="Jarett J.K."/>
            <person name="Geller-Mcgrath D.E."/>
            <person name="Sieber C.M."/>
            <person name="Emerson J.B."/>
            <person name="Anantharaman K."/>
            <person name="Thomas B.C."/>
            <person name="Malmstrom R."/>
            <person name="Stieglmeier M."/>
            <person name="Klingl A."/>
            <person name="Woyke T."/>
            <person name="Ryan C.M."/>
            <person name="Banfield J.F."/>
        </authorList>
    </citation>
    <scope>NUCLEOTIDE SEQUENCE [LARGE SCALE GENOMIC DNA]</scope>
    <source>
        <strain evidence="2">CG11_big_fil_rev_8_21_14_0_20_42_15</strain>
    </source>
</reference>
<accession>A0A2H0PY83</accession>
<dbReference type="NCBIfam" id="TIGR01451">
    <property type="entry name" value="B_ant_repeat"/>
    <property type="match status" value="2"/>
</dbReference>